<protein>
    <submittedName>
        <fullName evidence="1">Uncharacterized protein</fullName>
    </submittedName>
</protein>
<sequence>MIRTRLAWFTLGFATAGATITHLVLKDLWVHRNSLSSDLKLKFDALDTRITNLEPVLSNNSIIQQRRKIGNKLKVVGEHEKSCCEVLKQKDYKTFECDNVVSREEERWPSIRLVIVVEDFIDVDWEIENQAKLFEARICVHGGFIDVDWQIENQANLFGARICIHKPQTGVPQDLF</sequence>
<evidence type="ECO:0000313" key="1">
    <source>
        <dbReference type="EMBL" id="CAK9185521.1"/>
    </source>
</evidence>
<name>A0ABC8UWR3_9AQUA</name>
<proteinExistence type="predicted"/>
<gene>
    <name evidence="1" type="ORF">ILEXP_LOCUS55930</name>
</gene>
<evidence type="ECO:0000313" key="2">
    <source>
        <dbReference type="Proteomes" id="UP001642360"/>
    </source>
</evidence>
<dbReference type="Proteomes" id="UP001642360">
    <property type="component" value="Unassembled WGS sequence"/>
</dbReference>
<accession>A0ABC8UWR3</accession>
<reference evidence="1 2" key="1">
    <citation type="submission" date="2024-02" db="EMBL/GenBank/DDBJ databases">
        <authorList>
            <person name="Vignale AGUSTIN F."/>
            <person name="Sosa J E."/>
            <person name="Modenutti C."/>
        </authorList>
    </citation>
    <scope>NUCLEOTIDE SEQUENCE [LARGE SCALE GENOMIC DNA]</scope>
</reference>
<comment type="caution">
    <text evidence="1">The sequence shown here is derived from an EMBL/GenBank/DDBJ whole genome shotgun (WGS) entry which is preliminary data.</text>
</comment>
<dbReference type="EMBL" id="CAUOFW020009357">
    <property type="protein sequence ID" value="CAK9185521.1"/>
    <property type="molecule type" value="Genomic_DNA"/>
</dbReference>
<dbReference type="AlphaFoldDB" id="A0ABC8UWR3"/>
<dbReference type="PANTHER" id="PTHR34970:SF5">
    <property type="entry name" value="PROTEIN, PUTATIVE-RELATED"/>
    <property type="match status" value="1"/>
</dbReference>
<keyword evidence="2" id="KW-1185">Reference proteome</keyword>
<organism evidence="1 2">
    <name type="scientific">Ilex paraguariensis</name>
    <name type="common">yerba mate</name>
    <dbReference type="NCBI Taxonomy" id="185542"/>
    <lineage>
        <taxon>Eukaryota</taxon>
        <taxon>Viridiplantae</taxon>
        <taxon>Streptophyta</taxon>
        <taxon>Embryophyta</taxon>
        <taxon>Tracheophyta</taxon>
        <taxon>Spermatophyta</taxon>
        <taxon>Magnoliopsida</taxon>
        <taxon>eudicotyledons</taxon>
        <taxon>Gunneridae</taxon>
        <taxon>Pentapetalae</taxon>
        <taxon>asterids</taxon>
        <taxon>campanulids</taxon>
        <taxon>Aquifoliales</taxon>
        <taxon>Aquifoliaceae</taxon>
        <taxon>Ilex</taxon>
    </lineage>
</organism>
<dbReference type="PANTHER" id="PTHR34970">
    <property type="entry name" value="ABC TRANSPORTER A FAMILY PROTEIN"/>
    <property type="match status" value="1"/>
</dbReference>